<comment type="caution">
    <text evidence="2">The sequence shown here is derived from an EMBL/GenBank/DDBJ whole genome shotgun (WGS) entry which is preliminary data.</text>
</comment>
<dbReference type="PANTHER" id="PTHR47505">
    <property type="entry name" value="DNA UTILIZATION PROTEIN YHGH"/>
    <property type="match status" value="1"/>
</dbReference>
<evidence type="ECO:0000313" key="3">
    <source>
        <dbReference type="Proteomes" id="UP001596250"/>
    </source>
</evidence>
<dbReference type="SUPFAM" id="SSF53271">
    <property type="entry name" value="PRTase-like"/>
    <property type="match status" value="1"/>
</dbReference>
<dbReference type="InterPro" id="IPR051910">
    <property type="entry name" value="ComF/GntX_DNA_util-trans"/>
</dbReference>
<reference evidence="3" key="1">
    <citation type="journal article" date="2019" name="Int. J. Syst. Evol. Microbiol.">
        <title>The Global Catalogue of Microorganisms (GCM) 10K type strain sequencing project: providing services to taxonomists for standard genome sequencing and annotation.</title>
        <authorList>
            <consortium name="The Broad Institute Genomics Platform"/>
            <consortium name="The Broad Institute Genome Sequencing Center for Infectious Disease"/>
            <person name="Wu L."/>
            <person name="Ma J."/>
        </authorList>
    </citation>
    <scope>NUCLEOTIDE SEQUENCE [LARGE SCALE GENOMIC DNA]</scope>
    <source>
        <strain evidence="3">CCM 8749</strain>
    </source>
</reference>
<dbReference type="EMBL" id="JBHSQV010000178">
    <property type="protein sequence ID" value="MFC5988203.1"/>
    <property type="molecule type" value="Genomic_DNA"/>
</dbReference>
<dbReference type="RefSeq" id="WP_379895663.1">
    <property type="nucleotide sequence ID" value="NZ_CBCSCT010000017.1"/>
</dbReference>
<dbReference type="Gene3D" id="3.40.50.2020">
    <property type="match status" value="1"/>
</dbReference>
<gene>
    <name evidence="2" type="ORF">ACFPXP_17515</name>
</gene>
<dbReference type="Proteomes" id="UP001596250">
    <property type="component" value="Unassembled WGS sequence"/>
</dbReference>
<protein>
    <submittedName>
        <fullName evidence="2">ComF family protein</fullName>
    </submittedName>
</protein>
<dbReference type="InterPro" id="IPR029057">
    <property type="entry name" value="PRTase-like"/>
</dbReference>
<sequence>MKIWKALFEGQTITCMGCGASLSESIHGLCRRCASNIPWLSELKCRICGRDMDCPDCAGIRRQGFICNRSAVRYEEPIIDWMARYKYRGDEQLSALFGDLLQLAWKRLTHDIPKLRGLPVAVTYIPLSQERAMERGFNQTEQMAQRLSSLQGFKVFELLKRVRHTEKQSFKSRTERAESLKHVFGLNREEAGRLYHWASKQKKQPVIVMIDDIYTTGSTLREASNVVRGSIPLPIFCLTAARS</sequence>
<comment type="similarity">
    <text evidence="1">Belongs to the ComF/GntX family.</text>
</comment>
<evidence type="ECO:0000256" key="1">
    <source>
        <dbReference type="ARBA" id="ARBA00008007"/>
    </source>
</evidence>
<dbReference type="CDD" id="cd06223">
    <property type="entry name" value="PRTases_typeI"/>
    <property type="match status" value="1"/>
</dbReference>
<evidence type="ECO:0000313" key="2">
    <source>
        <dbReference type="EMBL" id="MFC5988203.1"/>
    </source>
</evidence>
<dbReference type="InterPro" id="IPR000836">
    <property type="entry name" value="PRTase_dom"/>
</dbReference>
<proteinExistence type="inferred from homology"/>
<keyword evidence="3" id="KW-1185">Reference proteome</keyword>
<accession>A0ABW1ISV5</accession>
<dbReference type="PANTHER" id="PTHR47505:SF1">
    <property type="entry name" value="DNA UTILIZATION PROTEIN YHGH"/>
    <property type="match status" value="1"/>
</dbReference>
<organism evidence="2 3">
    <name type="scientific">Marinicrinis lubricantis</name>
    <dbReference type="NCBI Taxonomy" id="2086470"/>
    <lineage>
        <taxon>Bacteria</taxon>
        <taxon>Bacillati</taxon>
        <taxon>Bacillota</taxon>
        <taxon>Bacilli</taxon>
        <taxon>Bacillales</taxon>
        <taxon>Paenibacillaceae</taxon>
    </lineage>
</organism>
<name>A0ABW1ISV5_9BACL</name>